<dbReference type="Proteomes" id="UP000318717">
    <property type="component" value="Unassembled WGS sequence"/>
</dbReference>
<organism evidence="1 2">
    <name type="scientific">Vibrio inusitatus NBRC 102082</name>
    <dbReference type="NCBI Taxonomy" id="1219070"/>
    <lineage>
        <taxon>Bacteria</taxon>
        <taxon>Pseudomonadati</taxon>
        <taxon>Pseudomonadota</taxon>
        <taxon>Gammaproteobacteria</taxon>
        <taxon>Vibrionales</taxon>
        <taxon>Vibrionaceae</taxon>
        <taxon>Vibrio</taxon>
    </lineage>
</organism>
<keyword evidence="2" id="KW-1185">Reference proteome</keyword>
<evidence type="ECO:0000313" key="1">
    <source>
        <dbReference type="EMBL" id="GEA52142.1"/>
    </source>
</evidence>
<dbReference type="AlphaFoldDB" id="A0A4Y3HZW3"/>
<comment type="caution">
    <text evidence="1">The sequence shown here is derived from an EMBL/GenBank/DDBJ whole genome shotgun (WGS) entry which is preliminary data.</text>
</comment>
<accession>A0A4Y3HZW3</accession>
<dbReference type="EMBL" id="BJLF01000016">
    <property type="protein sequence ID" value="GEA52142.1"/>
    <property type="molecule type" value="Genomic_DNA"/>
</dbReference>
<dbReference type="PROSITE" id="PS51257">
    <property type="entry name" value="PROKAR_LIPOPROTEIN"/>
    <property type="match status" value="1"/>
</dbReference>
<proteinExistence type="predicted"/>
<name>A0A4Y3HZW3_9VIBR</name>
<evidence type="ECO:0008006" key="3">
    <source>
        <dbReference type="Google" id="ProtNLM"/>
    </source>
</evidence>
<gene>
    <name evidence="1" type="ORF">VIN01S_29460</name>
</gene>
<reference evidence="1 2" key="1">
    <citation type="submission" date="2019-06" db="EMBL/GenBank/DDBJ databases">
        <title>Whole genome shotgun sequence of Vibrio inusitatus NBRC 102082.</title>
        <authorList>
            <person name="Hosoyama A."/>
            <person name="Uohara A."/>
            <person name="Ohji S."/>
            <person name="Ichikawa N."/>
        </authorList>
    </citation>
    <scope>NUCLEOTIDE SEQUENCE [LARGE SCALE GENOMIC DNA]</scope>
    <source>
        <strain evidence="1 2">NBRC 102082</strain>
    </source>
</reference>
<dbReference type="RefSeq" id="WP_141346597.1">
    <property type="nucleotide sequence ID" value="NZ_BJLF01000016.1"/>
</dbReference>
<dbReference type="OrthoDB" id="5866872at2"/>
<sequence>MKKSLTLIALVSVTVITGCSSSEPTRAEQAKDKVQNVVEAYGYDPEYGNDAPLPPTETPIRDTEKIDEVKEAVQAAKDVIAINDGSFENDLPKENPKLQWRGELYRTEVDGTKIYMIYNNGTPVAEVEMKTDGTGTITINDPDNIRETKVIAEVVKVDGYNAYYVAGDAGNDYVVINGKPIKVDGDHIENMNAIDKQQLKRKAQRVKNKIQAHRING</sequence>
<evidence type="ECO:0000313" key="2">
    <source>
        <dbReference type="Proteomes" id="UP000318717"/>
    </source>
</evidence>
<protein>
    <recommendedName>
        <fullName evidence="3">Lipoprotein</fullName>
    </recommendedName>
</protein>